<protein>
    <submittedName>
        <fullName evidence="2">Uncharacterized protein</fullName>
    </submittedName>
</protein>
<name>A0A0E9SCD7_ANGAN</name>
<evidence type="ECO:0000313" key="2">
    <source>
        <dbReference type="EMBL" id="JAH38921.1"/>
    </source>
</evidence>
<sequence length="45" mass="5254">MHPGTPLTMAPAAFRLIHYFCAYFLVNIKNRIKYMLYDCIVLSCN</sequence>
<reference evidence="2" key="2">
    <citation type="journal article" date="2015" name="Fish Shellfish Immunol.">
        <title>Early steps in the European eel (Anguilla anguilla)-Vibrio vulnificus interaction in the gills: Role of the RtxA13 toxin.</title>
        <authorList>
            <person name="Callol A."/>
            <person name="Pajuelo D."/>
            <person name="Ebbesson L."/>
            <person name="Teles M."/>
            <person name="MacKenzie S."/>
            <person name="Amaro C."/>
        </authorList>
    </citation>
    <scope>NUCLEOTIDE SEQUENCE</scope>
</reference>
<dbReference type="AlphaFoldDB" id="A0A0E9SCD7"/>
<keyword evidence="1" id="KW-0812">Transmembrane</keyword>
<keyword evidence="1" id="KW-1133">Transmembrane helix</keyword>
<feature type="transmembrane region" description="Helical" evidence="1">
    <location>
        <begin position="6"/>
        <end position="26"/>
    </location>
</feature>
<evidence type="ECO:0000256" key="1">
    <source>
        <dbReference type="SAM" id="Phobius"/>
    </source>
</evidence>
<dbReference type="EMBL" id="GBXM01069656">
    <property type="protein sequence ID" value="JAH38921.1"/>
    <property type="molecule type" value="Transcribed_RNA"/>
</dbReference>
<accession>A0A0E9SCD7</accession>
<proteinExistence type="predicted"/>
<keyword evidence="1" id="KW-0472">Membrane</keyword>
<reference evidence="2" key="1">
    <citation type="submission" date="2014-11" db="EMBL/GenBank/DDBJ databases">
        <authorList>
            <person name="Amaro Gonzalez C."/>
        </authorList>
    </citation>
    <scope>NUCLEOTIDE SEQUENCE</scope>
</reference>
<organism evidence="2">
    <name type="scientific">Anguilla anguilla</name>
    <name type="common">European freshwater eel</name>
    <name type="synonym">Muraena anguilla</name>
    <dbReference type="NCBI Taxonomy" id="7936"/>
    <lineage>
        <taxon>Eukaryota</taxon>
        <taxon>Metazoa</taxon>
        <taxon>Chordata</taxon>
        <taxon>Craniata</taxon>
        <taxon>Vertebrata</taxon>
        <taxon>Euteleostomi</taxon>
        <taxon>Actinopterygii</taxon>
        <taxon>Neopterygii</taxon>
        <taxon>Teleostei</taxon>
        <taxon>Anguilliformes</taxon>
        <taxon>Anguillidae</taxon>
        <taxon>Anguilla</taxon>
    </lineage>
</organism>